<reference evidence="3 4" key="1">
    <citation type="submission" date="2023-10" db="EMBL/GenBank/DDBJ databases">
        <title>Draft genome sequence of Xylaria bambusicola isolate GMP-LS, the root and basal stem rot pathogen of sugarcane in Indonesia.</title>
        <authorList>
            <person name="Selvaraj P."/>
            <person name="Muralishankar V."/>
            <person name="Muruganantham S."/>
            <person name="Sp S."/>
            <person name="Haryani S."/>
            <person name="Lau K.J.X."/>
            <person name="Naqvi N.I."/>
        </authorList>
    </citation>
    <scope>NUCLEOTIDE SEQUENCE [LARGE SCALE GENOMIC DNA]</scope>
    <source>
        <strain evidence="3">GMP-LS</strain>
    </source>
</reference>
<name>A0AAN7UN98_9PEZI</name>
<feature type="compositionally biased region" description="Basic and acidic residues" evidence="1">
    <location>
        <begin position="1"/>
        <end position="16"/>
    </location>
</feature>
<accession>A0AAN7UN98</accession>
<evidence type="ECO:0000259" key="2">
    <source>
        <dbReference type="Pfam" id="PF12588"/>
    </source>
</evidence>
<feature type="region of interest" description="Disordered" evidence="1">
    <location>
        <begin position="1"/>
        <end position="25"/>
    </location>
</feature>
<dbReference type="EMBL" id="JAWHQM010000027">
    <property type="protein sequence ID" value="KAK5632848.1"/>
    <property type="molecule type" value="Genomic_DNA"/>
</dbReference>
<gene>
    <name evidence="3" type="ORF">RRF57_008562</name>
</gene>
<evidence type="ECO:0000256" key="1">
    <source>
        <dbReference type="SAM" id="MobiDB-lite"/>
    </source>
</evidence>
<comment type="caution">
    <text evidence="3">The sequence shown here is derived from an EMBL/GenBank/DDBJ whole genome shotgun (WGS) entry which is preliminary data.</text>
</comment>
<dbReference type="Proteomes" id="UP001305414">
    <property type="component" value="Unassembled WGS sequence"/>
</dbReference>
<dbReference type="AlphaFoldDB" id="A0AAN7UN98"/>
<proteinExistence type="predicted"/>
<dbReference type="Pfam" id="PF12588">
    <property type="entry name" value="PSDC"/>
    <property type="match status" value="1"/>
</dbReference>
<dbReference type="InterPro" id="IPR022237">
    <property type="entry name" value="PsiD-like"/>
</dbReference>
<organism evidence="3 4">
    <name type="scientific">Xylaria bambusicola</name>
    <dbReference type="NCBI Taxonomy" id="326684"/>
    <lineage>
        <taxon>Eukaryota</taxon>
        <taxon>Fungi</taxon>
        <taxon>Dikarya</taxon>
        <taxon>Ascomycota</taxon>
        <taxon>Pezizomycotina</taxon>
        <taxon>Sordariomycetes</taxon>
        <taxon>Xylariomycetidae</taxon>
        <taxon>Xylariales</taxon>
        <taxon>Xylariaceae</taxon>
        <taxon>Xylaria</taxon>
    </lineage>
</organism>
<keyword evidence="4" id="KW-1185">Reference proteome</keyword>
<sequence>MIHQHGDEAYIPDEHKVHRPPQPLSKPVQEFKEFIEGNTRIYMYFKRMWEEVPIKKPYYQGPTGKKQIRNYQHMLAVLNRIFTQAPHWNDTDYDVGMVGVPMVLIFDYVMVTPSSVIRAVGWFSDHGRKDLMEVANAPLKTNHSFEELYACDPKVKYHGVYKSWDDFFTRQFRENARPVAGPDDDNVITNACESTPYNLARNASLRA</sequence>
<evidence type="ECO:0000313" key="4">
    <source>
        <dbReference type="Proteomes" id="UP001305414"/>
    </source>
</evidence>
<evidence type="ECO:0000313" key="3">
    <source>
        <dbReference type="EMBL" id="KAK5632848.1"/>
    </source>
</evidence>
<protein>
    <recommendedName>
        <fullName evidence="2">L-tryptophan decarboxylase PsiD-like domain-containing protein</fullName>
    </recommendedName>
</protein>
<feature type="domain" description="L-tryptophan decarboxylase PsiD-like" evidence="2">
    <location>
        <begin position="26"/>
        <end position="115"/>
    </location>
</feature>